<dbReference type="InterPro" id="IPR000030">
    <property type="entry name" value="PPE_dom"/>
</dbReference>
<sequence>MASSANLFIDPDGVRAAGAGLSGASSEAAAPAPAVTPCAADSTSVKIAYALSASISELVNATMAVNHKTAEASSLMTSSATTYEDQEQANAASLAAGSRGRAPSVPVGATPSIAAPPLVAPPIPTPGVQPTSGKDIAALMHGGPGPEALETAAQALNAHASQLDSAAQSVRSARWTSEQNWDSAAADQAGTHLAALESAYTRHADQSRTLSRDATGQANNFRQARANIPTPQHFTELEQRLRAAAAANANSGGRYTATVTKLQTDLAAAHQQAVSSYSTYTAGGQLQAKPLEPSVAATTAAGLPGRGQPGATPGTEDGSLPATGDAADGTGPAGNALGDPTGGGAELMQTLLPTVLGVVAGAAGGLLGALSGVADKVQQTGSQLVGGLAQGGASALQGLAGGQPGGSDPSLGEGGGPGDPGLGDGGGGGSEPGDTEPASAGDGGLAAAPASAAAAPAVAPAPTVGTGAPTVSSTGGGAGMGAPMGGMMPPMMGGPGRGGGGSEDDKRLYEEKRLRLTTPPNAEPVKGRVEARESRSERRDKQT</sequence>
<dbReference type="AlphaFoldDB" id="A0A1Y5PHB1"/>
<evidence type="ECO:0000256" key="2">
    <source>
        <dbReference type="SAM" id="MobiDB-lite"/>
    </source>
</evidence>
<feature type="compositionally biased region" description="Basic and acidic residues" evidence="2">
    <location>
        <begin position="525"/>
        <end position="543"/>
    </location>
</feature>
<organism evidence="4">
    <name type="scientific">uncultured Mycobacterium sp</name>
    <dbReference type="NCBI Taxonomy" id="171292"/>
    <lineage>
        <taxon>Bacteria</taxon>
        <taxon>Bacillati</taxon>
        <taxon>Actinomycetota</taxon>
        <taxon>Actinomycetes</taxon>
        <taxon>Mycobacteriales</taxon>
        <taxon>Mycobacteriaceae</taxon>
        <taxon>Mycobacterium</taxon>
        <taxon>environmental samples</taxon>
    </lineage>
</organism>
<accession>A0A1Y5PHB1</accession>
<feature type="region of interest" description="Disordered" evidence="2">
    <location>
        <begin position="460"/>
        <end position="543"/>
    </location>
</feature>
<feature type="domain" description="PPE" evidence="3">
    <location>
        <begin position="137"/>
        <end position="285"/>
    </location>
</feature>
<feature type="compositionally biased region" description="Low complexity" evidence="2">
    <location>
        <begin position="437"/>
        <end position="447"/>
    </location>
</feature>
<evidence type="ECO:0000313" key="4">
    <source>
        <dbReference type="EMBL" id="SBS78127.1"/>
    </source>
</evidence>
<proteinExistence type="inferred from homology"/>
<feature type="region of interest" description="Disordered" evidence="2">
    <location>
        <begin position="397"/>
        <end position="447"/>
    </location>
</feature>
<comment type="similarity">
    <text evidence="1">Belongs to the mycobacterial PPE family.</text>
</comment>
<feature type="compositionally biased region" description="Basic and acidic residues" evidence="2">
    <location>
        <begin position="503"/>
        <end position="514"/>
    </location>
</feature>
<dbReference type="EMBL" id="FLQS01000047">
    <property type="protein sequence ID" value="SBS78127.1"/>
    <property type="molecule type" value="Genomic_DNA"/>
</dbReference>
<feature type="compositionally biased region" description="Gly residues" evidence="2">
    <location>
        <begin position="412"/>
        <end position="431"/>
    </location>
</feature>
<evidence type="ECO:0000259" key="3">
    <source>
        <dbReference type="Pfam" id="PF00823"/>
    </source>
</evidence>
<reference evidence="4" key="1">
    <citation type="submission" date="2016-03" db="EMBL/GenBank/DDBJ databases">
        <authorList>
            <person name="Ploux O."/>
        </authorList>
    </citation>
    <scope>NUCLEOTIDE SEQUENCE</scope>
    <source>
        <strain evidence="4">UC10</strain>
    </source>
</reference>
<name>A0A1Y5PHB1_9MYCO</name>
<dbReference type="SUPFAM" id="SSF140459">
    <property type="entry name" value="PE/PPE dimer-like"/>
    <property type="match status" value="1"/>
</dbReference>
<dbReference type="Pfam" id="PF00823">
    <property type="entry name" value="PPE"/>
    <property type="match status" value="1"/>
</dbReference>
<protein>
    <submittedName>
        <fullName evidence="4">PPE protein</fullName>
    </submittedName>
</protein>
<feature type="compositionally biased region" description="Low complexity" evidence="2">
    <location>
        <begin position="321"/>
        <end position="334"/>
    </location>
</feature>
<evidence type="ECO:0000256" key="1">
    <source>
        <dbReference type="ARBA" id="ARBA00010652"/>
    </source>
</evidence>
<dbReference type="InterPro" id="IPR038332">
    <property type="entry name" value="PPE_sf"/>
</dbReference>
<dbReference type="Gene3D" id="1.20.1260.20">
    <property type="entry name" value="PPE superfamily"/>
    <property type="match status" value="1"/>
</dbReference>
<feature type="region of interest" description="Disordered" evidence="2">
    <location>
        <begin position="299"/>
        <end position="342"/>
    </location>
</feature>
<feature type="compositionally biased region" description="Gly residues" evidence="2">
    <location>
        <begin position="474"/>
        <end position="484"/>
    </location>
</feature>
<gene>
    <name evidence="4" type="ORF">MHPYR_510011</name>
</gene>
<feature type="compositionally biased region" description="Low complexity" evidence="2">
    <location>
        <begin position="460"/>
        <end position="471"/>
    </location>
</feature>